<dbReference type="Pfam" id="PF00436">
    <property type="entry name" value="SSB"/>
    <property type="match status" value="1"/>
</dbReference>
<feature type="compositionally biased region" description="Low complexity" evidence="3">
    <location>
        <begin position="190"/>
        <end position="210"/>
    </location>
</feature>
<dbReference type="InterPro" id="IPR012340">
    <property type="entry name" value="NA-bd_OB-fold"/>
</dbReference>
<feature type="region of interest" description="Disordered" evidence="3">
    <location>
        <begin position="173"/>
        <end position="210"/>
    </location>
</feature>
<dbReference type="RefSeq" id="WP_052333873.1">
    <property type="nucleotide sequence ID" value="NZ_CBYN010000143.1"/>
</dbReference>
<name>A0ABY7ULA9_9CORY</name>
<dbReference type="SUPFAM" id="SSF50249">
    <property type="entry name" value="Nucleic acid-binding proteins"/>
    <property type="match status" value="1"/>
</dbReference>
<dbReference type="GO" id="GO:0003677">
    <property type="term" value="F:DNA binding"/>
    <property type="evidence" value="ECO:0007669"/>
    <property type="project" value="UniProtKB-KW"/>
</dbReference>
<dbReference type="PROSITE" id="PS50935">
    <property type="entry name" value="SSB"/>
    <property type="match status" value="1"/>
</dbReference>
<evidence type="ECO:0000256" key="2">
    <source>
        <dbReference type="PROSITE-ProRule" id="PRU00252"/>
    </source>
</evidence>
<proteinExistence type="predicted"/>
<dbReference type="Gene3D" id="2.40.50.140">
    <property type="entry name" value="Nucleic acid-binding proteins"/>
    <property type="match status" value="1"/>
</dbReference>
<accession>A0ABY7ULA9</accession>
<evidence type="ECO:0000256" key="3">
    <source>
        <dbReference type="SAM" id="MobiDB-lite"/>
    </source>
</evidence>
<organism evidence="4 5">
    <name type="scientific">Corynebacterium jeddahense</name>
    <dbReference type="NCBI Taxonomy" id="1414719"/>
    <lineage>
        <taxon>Bacteria</taxon>
        <taxon>Bacillati</taxon>
        <taxon>Actinomycetota</taxon>
        <taxon>Actinomycetes</taxon>
        <taxon>Mycobacteriales</taxon>
        <taxon>Corynebacteriaceae</taxon>
        <taxon>Corynebacterium</taxon>
    </lineage>
</organism>
<evidence type="ECO:0000313" key="4">
    <source>
        <dbReference type="EMBL" id="WCZ39502.1"/>
    </source>
</evidence>
<dbReference type="CDD" id="cd04496">
    <property type="entry name" value="SSB_OBF"/>
    <property type="match status" value="1"/>
</dbReference>
<keyword evidence="5" id="KW-1185">Reference proteome</keyword>
<dbReference type="EMBL" id="CP063194">
    <property type="protein sequence ID" value="WCZ39502.1"/>
    <property type="molecule type" value="Genomic_DNA"/>
</dbReference>
<protein>
    <submittedName>
        <fullName evidence="4">Single-stranded DNA-binding protein</fullName>
    </submittedName>
</protein>
<dbReference type="Proteomes" id="UP001218071">
    <property type="component" value="Chromosome"/>
</dbReference>
<sequence>MSNTVNTYCGNLVAEPYFKRIGKDNAVARLRIACSDSRKTDDTVEGKPVWQDYNNLYLDVECWGQLAINAAASLCKGFPVVVVGKLVTDTWETQSDGSEETVTRSRLKVKAHAVAFDLARFQVNSVRTSNAGNTLEGHTPAQPMDADALDRKLNGEGTQGMEERHLSAEDVISPSFAGAPGGDASGAPGGEASSADALVGAAAGDGPAPF</sequence>
<gene>
    <name evidence="4" type="primary">ssb1</name>
    <name evidence="4" type="ORF">CJEDD_09585</name>
</gene>
<feature type="compositionally biased region" description="Gly residues" evidence="3">
    <location>
        <begin position="179"/>
        <end position="189"/>
    </location>
</feature>
<reference evidence="4 5" key="1">
    <citation type="submission" date="2020-10" db="EMBL/GenBank/DDBJ databases">
        <title>Complete genome sequence of Corynebacterium jeddahense DSM 45997, type strain of Corynebacterium jeddahense.</title>
        <authorList>
            <person name="Busche T."/>
            <person name="Kalinowski J."/>
            <person name="Ruckert C."/>
        </authorList>
    </citation>
    <scope>NUCLEOTIDE SEQUENCE [LARGE SCALE GENOMIC DNA]</scope>
    <source>
        <strain evidence="4 5">DSM 45997</strain>
    </source>
</reference>
<dbReference type="InterPro" id="IPR000424">
    <property type="entry name" value="Primosome_PriB/ssb"/>
</dbReference>
<keyword evidence="1 2" id="KW-0238">DNA-binding</keyword>
<evidence type="ECO:0000313" key="5">
    <source>
        <dbReference type="Proteomes" id="UP001218071"/>
    </source>
</evidence>
<evidence type="ECO:0000256" key="1">
    <source>
        <dbReference type="ARBA" id="ARBA00023125"/>
    </source>
</evidence>